<dbReference type="GO" id="GO:0009052">
    <property type="term" value="P:pentose-phosphate shunt, non-oxidative branch"/>
    <property type="evidence" value="ECO:0007669"/>
    <property type="project" value="UniProtKB-UniRule"/>
</dbReference>
<reference evidence="4 5" key="1">
    <citation type="submission" date="2018-08" db="EMBL/GenBank/DDBJ databases">
        <title>Chitinophagaceae sp. K23C18032701, a novel bacterium isolated from forest soil.</title>
        <authorList>
            <person name="Wang C."/>
        </authorList>
    </citation>
    <scope>NUCLEOTIDE SEQUENCE [LARGE SCALE GENOMIC DNA]</scope>
    <source>
        <strain evidence="4 5">K23C18032701</strain>
    </source>
</reference>
<feature type="active site" description="Proton acceptor" evidence="3">
    <location>
        <position position="106"/>
    </location>
</feature>
<dbReference type="HAMAP" id="MF_00170">
    <property type="entry name" value="Rib_5P_isom_A"/>
    <property type="match status" value="1"/>
</dbReference>
<comment type="catalytic activity">
    <reaction evidence="1 3">
        <text>aldehydo-D-ribose 5-phosphate = D-ribulose 5-phosphate</text>
        <dbReference type="Rhea" id="RHEA:14657"/>
        <dbReference type="ChEBI" id="CHEBI:58121"/>
        <dbReference type="ChEBI" id="CHEBI:58273"/>
        <dbReference type="EC" id="5.3.1.6"/>
    </reaction>
</comment>
<dbReference type="GO" id="GO:0005829">
    <property type="term" value="C:cytosol"/>
    <property type="evidence" value="ECO:0007669"/>
    <property type="project" value="TreeGrafter"/>
</dbReference>
<comment type="similarity">
    <text evidence="3">Belongs to the ribose 5-phosphate isomerase family.</text>
</comment>
<dbReference type="AlphaFoldDB" id="A0A3E1NR14"/>
<dbReference type="InterPro" id="IPR037171">
    <property type="entry name" value="NagB/RpiA_transferase-like"/>
</dbReference>
<dbReference type="PANTHER" id="PTHR11934">
    <property type="entry name" value="RIBOSE-5-PHOSPHATE ISOMERASE"/>
    <property type="match status" value="1"/>
</dbReference>
<name>A0A3E1NR14_9BACT</name>
<evidence type="ECO:0000256" key="2">
    <source>
        <dbReference type="ARBA" id="ARBA00023235"/>
    </source>
</evidence>
<evidence type="ECO:0000313" key="4">
    <source>
        <dbReference type="EMBL" id="RFM30363.1"/>
    </source>
</evidence>
<feature type="binding site" evidence="3">
    <location>
        <position position="124"/>
    </location>
    <ligand>
        <name>substrate</name>
    </ligand>
</feature>
<organism evidence="4 5">
    <name type="scientific">Deminuibacter soli</name>
    <dbReference type="NCBI Taxonomy" id="2291815"/>
    <lineage>
        <taxon>Bacteria</taxon>
        <taxon>Pseudomonadati</taxon>
        <taxon>Bacteroidota</taxon>
        <taxon>Chitinophagia</taxon>
        <taxon>Chitinophagales</taxon>
        <taxon>Chitinophagaceae</taxon>
        <taxon>Deminuibacter</taxon>
    </lineage>
</organism>
<comment type="caution">
    <text evidence="4">The sequence shown here is derived from an EMBL/GenBank/DDBJ whole genome shotgun (WGS) entry which is preliminary data.</text>
</comment>
<evidence type="ECO:0000256" key="3">
    <source>
        <dbReference type="HAMAP-Rule" id="MF_00170"/>
    </source>
</evidence>
<dbReference type="EMBL" id="QTJU01000001">
    <property type="protein sequence ID" value="RFM30363.1"/>
    <property type="molecule type" value="Genomic_DNA"/>
</dbReference>
<feature type="binding site" evidence="3">
    <location>
        <begin position="97"/>
        <end position="100"/>
    </location>
    <ligand>
        <name>substrate</name>
    </ligand>
</feature>
<evidence type="ECO:0000313" key="5">
    <source>
        <dbReference type="Proteomes" id="UP000261284"/>
    </source>
</evidence>
<comment type="subunit">
    <text evidence="3">Homodimer.</text>
</comment>
<dbReference type="SUPFAM" id="SSF75445">
    <property type="entry name" value="D-ribose-5-phosphate isomerase (RpiA), lid domain"/>
    <property type="match status" value="1"/>
</dbReference>
<dbReference type="NCBIfam" id="NF001924">
    <property type="entry name" value="PRK00702.1"/>
    <property type="match status" value="1"/>
</dbReference>
<comment type="function">
    <text evidence="3">Catalyzes the reversible conversion of ribose-5-phosphate to ribulose 5-phosphate.</text>
</comment>
<dbReference type="InterPro" id="IPR020672">
    <property type="entry name" value="Ribose5P_isomerase_typA_subgr"/>
</dbReference>
<feature type="binding site" evidence="3">
    <location>
        <begin position="84"/>
        <end position="87"/>
    </location>
    <ligand>
        <name>substrate</name>
    </ligand>
</feature>
<dbReference type="SUPFAM" id="SSF100950">
    <property type="entry name" value="NagB/RpiA/CoA transferase-like"/>
    <property type="match status" value="1"/>
</dbReference>
<dbReference type="NCBIfam" id="TIGR00021">
    <property type="entry name" value="rpiA"/>
    <property type="match status" value="1"/>
</dbReference>
<dbReference type="Gene3D" id="3.30.70.260">
    <property type="match status" value="1"/>
</dbReference>
<dbReference type="RefSeq" id="WP_116846118.1">
    <property type="nucleotide sequence ID" value="NZ_QTJU01000001.1"/>
</dbReference>
<dbReference type="PANTHER" id="PTHR11934:SF0">
    <property type="entry name" value="RIBOSE-5-PHOSPHATE ISOMERASE"/>
    <property type="match status" value="1"/>
</dbReference>
<dbReference type="Pfam" id="PF06026">
    <property type="entry name" value="Rib_5-P_isom_A"/>
    <property type="match status" value="1"/>
</dbReference>
<feature type="binding site" evidence="3">
    <location>
        <begin position="29"/>
        <end position="32"/>
    </location>
    <ligand>
        <name>substrate</name>
    </ligand>
</feature>
<proteinExistence type="inferred from homology"/>
<keyword evidence="5" id="KW-1185">Reference proteome</keyword>
<dbReference type="FunFam" id="3.40.50.1360:FF:000001">
    <property type="entry name" value="Ribose-5-phosphate isomerase A"/>
    <property type="match status" value="1"/>
</dbReference>
<dbReference type="OrthoDB" id="5870696at2"/>
<dbReference type="InterPro" id="IPR004788">
    <property type="entry name" value="Ribose5P_isomerase_type_A"/>
</dbReference>
<sequence>MFNAEDTKKRVGAYAADFIENGMTVGLGTGSTVYWLLQTLGERVQQGLQFSAVPTSRQTQTLATELGITLTELNAVNELVLTIDGADEVDARLQLIKGGGGALLQEKMVAAASKQLIIIVDENKMVDTLGKFPLPVEVIPSGWKQVHRKVMGMGCTKAAIRQKNEQAFITDNGHYILDCYFEQITDPVNLNIALHLVPGVVETGLFNGMADMVITGHSDGRIDTKSR</sequence>
<comment type="pathway">
    <text evidence="3">Carbohydrate degradation; pentose phosphate pathway; D-ribose 5-phosphate from D-ribulose 5-phosphate (non-oxidative stage): step 1/1.</text>
</comment>
<accession>A0A3E1NR14</accession>
<dbReference type="GO" id="GO:0004751">
    <property type="term" value="F:ribose-5-phosphate isomerase activity"/>
    <property type="evidence" value="ECO:0007669"/>
    <property type="project" value="UniProtKB-UniRule"/>
</dbReference>
<dbReference type="EC" id="5.3.1.6" evidence="3"/>
<keyword evidence="2 3" id="KW-0413">Isomerase</keyword>
<gene>
    <name evidence="3" type="primary">rpiA</name>
    <name evidence="4" type="ORF">DXN05_05235</name>
</gene>
<dbReference type="GO" id="GO:0006014">
    <property type="term" value="P:D-ribose metabolic process"/>
    <property type="evidence" value="ECO:0007669"/>
    <property type="project" value="TreeGrafter"/>
</dbReference>
<protein>
    <recommendedName>
        <fullName evidence="3">Ribose-5-phosphate isomerase A</fullName>
        <ecNumber evidence="3">5.3.1.6</ecNumber>
    </recommendedName>
    <alternativeName>
        <fullName evidence="3">Phosphoriboisomerase A</fullName>
        <shortName evidence="3">PRI</shortName>
    </alternativeName>
</protein>
<dbReference type="CDD" id="cd01398">
    <property type="entry name" value="RPI_A"/>
    <property type="match status" value="1"/>
</dbReference>
<evidence type="ECO:0000256" key="1">
    <source>
        <dbReference type="ARBA" id="ARBA00001713"/>
    </source>
</evidence>
<dbReference type="Gene3D" id="3.40.50.1360">
    <property type="match status" value="1"/>
</dbReference>
<dbReference type="UniPathway" id="UPA00115">
    <property type="reaction ID" value="UER00412"/>
</dbReference>
<dbReference type="Proteomes" id="UP000261284">
    <property type="component" value="Unassembled WGS sequence"/>
</dbReference>